<dbReference type="Ensembl" id="ENSCSAT00000005773.1">
    <property type="protein sequence ID" value="ENSCSAP00000003986.1"/>
    <property type="gene ID" value="ENSCSAG00000007729.1"/>
</dbReference>
<keyword evidence="3" id="KW-1185">Reference proteome</keyword>
<dbReference type="InterPro" id="IPR031771">
    <property type="entry name" value="CAAX_1"/>
</dbReference>
<reference evidence="2" key="2">
    <citation type="submission" date="2025-08" db="UniProtKB">
        <authorList>
            <consortium name="Ensembl"/>
        </authorList>
    </citation>
    <scope>IDENTIFICATION</scope>
</reference>
<dbReference type="Proteomes" id="UP000029965">
    <property type="component" value="Chromosome X"/>
</dbReference>
<sequence length="233" mass="24700">GLLGRETLEPGGGCSGEGPLCQWPPPGSPQAPSLRASLLLKPPRCPLPSCPLPSSACLCSRNSVPGSCCPLGLTVERATSTLSCQPSPSHAHLDAVLRSSCTKLGSCYTLDRPLTAAAANPPPLLQTARRLHHAAHRPALPLPSPSIASHRQTAASSNLDSPRRYLGWPQPLDDDPDSWLPLKGPVTFRETHFLPNPRDFLCSCHGSVVPGSQIESLIFSCGPVSFARIPFLF</sequence>
<reference evidence="2 3" key="1">
    <citation type="submission" date="2014-03" db="EMBL/GenBank/DDBJ databases">
        <authorList>
            <person name="Warren W."/>
            <person name="Wilson R.K."/>
        </authorList>
    </citation>
    <scope>NUCLEOTIDE SEQUENCE</scope>
</reference>
<evidence type="ECO:0000256" key="1">
    <source>
        <dbReference type="SAM" id="MobiDB-lite"/>
    </source>
</evidence>
<protein>
    <submittedName>
        <fullName evidence="2">Uncharacterized protein</fullName>
    </submittedName>
</protein>
<dbReference type="EMBL" id="AQIB01130726">
    <property type="status" value="NOT_ANNOTATED_CDS"/>
    <property type="molecule type" value="Genomic_DNA"/>
</dbReference>
<reference evidence="2" key="3">
    <citation type="submission" date="2025-09" db="UniProtKB">
        <authorList>
            <consortium name="Ensembl"/>
        </authorList>
    </citation>
    <scope>IDENTIFICATION</scope>
</reference>
<evidence type="ECO:0000313" key="3">
    <source>
        <dbReference type="Proteomes" id="UP000029965"/>
    </source>
</evidence>
<evidence type="ECO:0000313" key="2">
    <source>
        <dbReference type="Ensembl" id="ENSCSAP00000003986.1"/>
    </source>
</evidence>
<dbReference type="Bgee" id="ENSCSAG00000007729">
    <property type="expression patterns" value="Expressed in pituitary gland and 7 other cell types or tissues"/>
</dbReference>
<organism evidence="2 3">
    <name type="scientific">Chlorocebus sabaeus</name>
    <name type="common">Green monkey</name>
    <name type="synonym">Simia sabaea</name>
    <dbReference type="NCBI Taxonomy" id="60711"/>
    <lineage>
        <taxon>Eukaryota</taxon>
        <taxon>Metazoa</taxon>
        <taxon>Chordata</taxon>
        <taxon>Craniata</taxon>
        <taxon>Vertebrata</taxon>
        <taxon>Euteleostomi</taxon>
        <taxon>Mammalia</taxon>
        <taxon>Eutheria</taxon>
        <taxon>Euarchontoglires</taxon>
        <taxon>Primates</taxon>
        <taxon>Haplorrhini</taxon>
        <taxon>Catarrhini</taxon>
        <taxon>Cercopithecidae</taxon>
        <taxon>Cercopithecinae</taxon>
        <taxon>Chlorocebus</taxon>
    </lineage>
</organism>
<dbReference type="GeneTree" id="ENSGT00940000167140"/>
<accession>A0A0D9R5U7</accession>
<dbReference type="eggNOG" id="ENOG502TEQC">
    <property type="taxonomic scope" value="Eukaryota"/>
</dbReference>
<dbReference type="AlphaFoldDB" id="A0A0D9R5U7"/>
<feature type="compositionally biased region" description="Polar residues" evidence="1">
    <location>
        <begin position="150"/>
        <end position="160"/>
    </location>
</feature>
<feature type="region of interest" description="Disordered" evidence="1">
    <location>
        <begin position="141"/>
        <end position="160"/>
    </location>
</feature>
<proteinExistence type="predicted"/>
<dbReference type="Pfam" id="PF15895">
    <property type="entry name" value="CAAX_1"/>
    <property type="match status" value="1"/>
</dbReference>
<name>A0A0D9R5U7_CHLSB</name>
<dbReference type="OMA" id="ETHFLPN"/>